<dbReference type="GO" id="GO:0008484">
    <property type="term" value="F:sulfuric ester hydrolase activity"/>
    <property type="evidence" value="ECO:0007669"/>
    <property type="project" value="InterPro"/>
</dbReference>
<evidence type="ECO:0000259" key="6">
    <source>
        <dbReference type="Pfam" id="PF00884"/>
    </source>
</evidence>
<dbReference type="EMBL" id="JABSTR010000008">
    <property type="protein sequence ID" value="KAH9377829.1"/>
    <property type="molecule type" value="Genomic_DNA"/>
</dbReference>
<dbReference type="Gene3D" id="3.30.1120.10">
    <property type="match status" value="1"/>
</dbReference>
<dbReference type="InterPro" id="IPR047115">
    <property type="entry name" value="ARSB"/>
</dbReference>
<dbReference type="Proteomes" id="UP000821853">
    <property type="component" value="Unassembled WGS sequence"/>
</dbReference>
<comment type="similarity">
    <text evidence="2">Belongs to the sulfatase family.</text>
</comment>
<keyword evidence="8" id="KW-1185">Reference proteome</keyword>
<dbReference type="PANTHER" id="PTHR10342:SF273">
    <property type="entry name" value="RE14504P"/>
    <property type="match status" value="1"/>
</dbReference>
<evidence type="ECO:0000313" key="7">
    <source>
        <dbReference type="EMBL" id="KAH9377829.1"/>
    </source>
</evidence>
<keyword evidence="5" id="KW-0325">Glycoprotein</keyword>
<evidence type="ECO:0000256" key="2">
    <source>
        <dbReference type="ARBA" id="ARBA00008779"/>
    </source>
</evidence>
<gene>
    <name evidence="7" type="ORF">HPB48_006502</name>
</gene>
<evidence type="ECO:0000313" key="8">
    <source>
        <dbReference type="Proteomes" id="UP000821853"/>
    </source>
</evidence>
<comment type="cofactor">
    <cofactor evidence="1">
        <name>Ca(2+)</name>
        <dbReference type="ChEBI" id="CHEBI:29108"/>
    </cofactor>
</comment>
<evidence type="ECO:0000256" key="4">
    <source>
        <dbReference type="ARBA" id="ARBA00022837"/>
    </source>
</evidence>
<name>A0A9J6GQU9_HAELO</name>
<dbReference type="OMA" id="NWCKETA"/>
<dbReference type="InterPro" id="IPR000917">
    <property type="entry name" value="Sulfatase_N"/>
</dbReference>
<evidence type="ECO:0000256" key="1">
    <source>
        <dbReference type="ARBA" id="ARBA00001913"/>
    </source>
</evidence>
<dbReference type="InterPro" id="IPR017850">
    <property type="entry name" value="Alkaline_phosphatase_core_sf"/>
</dbReference>
<protein>
    <recommendedName>
        <fullName evidence="6">Sulfatase N-terminal domain-containing protein</fullName>
    </recommendedName>
</protein>
<dbReference type="PANTHER" id="PTHR10342">
    <property type="entry name" value="ARYLSULFATASE"/>
    <property type="match status" value="1"/>
</dbReference>
<proteinExistence type="inferred from homology"/>
<keyword evidence="3" id="KW-0479">Metal-binding</keyword>
<evidence type="ECO:0000256" key="5">
    <source>
        <dbReference type="ARBA" id="ARBA00023180"/>
    </source>
</evidence>
<dbReference type="GO" id="GO:0046872">
    <property type="term" value="F:metal ion binding"/>
    <property type="evidence" value="ECO:0007669"/>
    <property type="project" value="UniProtKB-KW"/>
</dbReference>
<feature type="domain" description="Sulfatase N-terminal" evidence="6">
    <location>
        <begin position="3"/>
        <end position="98"/>
    </location>
</feature>
<sequence>MVDALDKSIGALMEALEAESMLENTIIVFSSDNGGDPYTSVRNTGYNWPLRGIKSTLWEGSVRVPAFLWNAQLVQSPRVSNQLMHITDWLPTLYSAAGGDVTNLGALDGFDMWQALSLNLLSPRTEILLNIDNELGVAALRYGEFKLVVGSNGDASDDRFPIPGFNRPVNDLDFLLQQSKTAAVLRRFYADERPVGFGINVSRQSVIVTCGNLPFSDFVTGEIYYLFHLAQDPCELHNIALQRPDVSTLLSTSPPSRTSDFSTL</sequence>
<dbReference type="SUPFAM" id="SSF53649">
    <property type="entry name" value="Alkaline phosphatase-like"/>
    <property type="match status" value="1"/>
</dbReference>
<reference evidence="7 8" key="1">
    <citation type="journal article" date="2020" name="Cell">
        <title>Large-Scale Comparative Analyses of Tick Genomes Elucidate Their Genetic Diversity and Vector Capacities.</title>
        <authorList>
            <consortium name="Tick Genome and Microbiome Consortium (TIGMIC)"/>
            <person name="Jia N."/>
            <person name="Wang J."/>
            <person name="Shi W."/>
            <person name="Du L."/>
            <person name="Sun Y."/>
            <person name="Zhan W."/>
            <person name="Jiang J.F."/>
            <person name="Wang Q."/>
            <person name="Zhang B."/>
            <person name="Ji P."/>
            <person name="Bell-Sakyi L."/>
            <person name="Cui X.M."/>
            <person name="Yuan T.T."/>
            <person name="Jiang B.G."/>
            <person name="Yang W.F."/>
            <person name="Lam T.T."/>
            <person name="Chang Q.C."/>
            <person name="Ding S.J."/>
            <person name="Wang X.J."/>
            <person name="Zhu J.G."/>
            <person name="Ruan X.D."/>
            <person name="Zhao L."/>
            <person name="Wei J.T."/>
            <person name="Ye R.Z."/>
            <person name="Que T.C."/>
            <person name="Du C.H."/>
            <person name="Zhou Y.H."/>
            <person name="Cheng J.X."/>
            <person name="Dai P.F."/>
            <person name="Guo W.B."/>
            <person name="Han X.H."/>
            <person name="Huang E.J."/>
            <person name="Li L.F."/>
            <person name="Wei W."/>
            <person name="Gao Y.C."/>
            <person name="Liu J.Z."/>
            <person name="Shao H.Z."/>
            <person name="Wang X."/>
            <person name="Wang C.C."/>
            <person name="Yang T.C."/>
            <person name="Huo Q.B."/>
            <person name="Li W."/>
            <person name="Chen H.Y."/>
            <person name="Chen S.E."/>
            <person name="Zhou L.G."/>
            <person name="Ni X.B."/>
            <person name="Tian J.H."/>
            <person name="Sheng Y."/>
            <person name="Liu T."/>
            <person name="Pan Y.S."/>
            <person name="Xia L.Y."/>
            <person name="Li J."/>
            <person name="Zhao F."/>
            <person name="Cao W.C."/>
        </authorList>
    </citation>
    <scope>NUCLEOTIDE SEQUENCE [LARGE SCALE GENOMIC DNA]</scope>
    <source>
        <strain evidence="7">HaeL-2018</strain>
    </source>
</reference>
<keyword evidence="4" id="KW-0106">Calcium</keyword>
<comment type="caution">
    <text evidence="7">The sequence shown here is derived from an EMBL/GenBank/DDBJ whole genome shotgun (WGS) entry which is preliminary data.</text>
</comment>
<dbReference type="Gene3D" id="3.40.720.10">
    <property type="entry name" value="Alkaline Phosphatase, subunit A"/>
    <property type="match status" value="1"/>
</dbReference>
<dbReference type="AlphaFoldDB" id="A0A9J6GQU9"/>
<accession>A0A9J6GQU9</accession>
<organism evidence="7 8">
    <name type="scientific">Haemaphysalis longicornis</name>
    <name type="common">Bush tick</name>
    <dbReference type="NCBI Taxonomy" id="44386"/>
    <lineage>
        <taxon>Eukaryota</taxon>
        <taxon>Metazoa</taxon>
        <taxon>Ecdysozoa</taxon>
        <taxon>Arthropoda</taxon>
        <taxon>Chelicerata</taxon>
        <taxon>Arachnida</taxon>
        <taxon>Acari</taxon>
        <taxon>Parasitiformes</taxon>
        <taxon>Ixodida</taxon>
        <taxon>Ixodoidea</taxon>
        <taxon>Ixodidae</taxon>
        <taxon>Haemaphysalinae</taxon>
        <taxon>Haemaphysalis</taxon>
    </lineage>
</organism>
<dbReference type="VEuPathDB" id="VectorBase:HLOH_042890"/>
<evidence type="ECO:0000256" key="3">
    <source>
        <dbReference type="ARBA" id="ARBA00022723"/>
    </source>
</evidence>
<dbReference type="OrthoDB" id="103349at2759"/>
<dbReference type="Pfam" id="PF00884">
    <property type="entry name" value="Sulfatase"/>
    <property type="match status" value="1"/>
</dbReference>